<comment type="similarity">
    <text evidence="1">Belongs to the peptidase C40 family.</text>
</comment>
<dbReference type="PANTHER" id="PTHR47053:SF1">
    <property type="entry name" value="MUREIN DD-ENDOPEPTIDASE MEPH-RELATED"/>
    <property type="match status" value="1"/>
</dbReference>
<feature type="region of interest" description="Disordered" evidence="5">
    <location>
        <begin position="192"/>
        <end position="217"/>
    </location>
</feature>
<dbReference type="SUPFAM" id="SSF54001">
    <property type="entry name" value="Cysteine proteinases"/>
    <property type="match status" value="1"/>
</dbReference>
<dbReference type="PANTHER" id="PTHR47053">
    <property type="entry name" value="MUREIN DD-ENDOPEPTIDASE MEPH-RELATED"/>
    <property type="match status" value="1"/>
</dbReference>
<dbReference type="Pfam" id="PF00877">
    <property type="entry name" value="NLPC_P60"/>
    <property type="match status" value="1"/>
</dbReference>
<dbReference type="SUPFAM" id="SSF47090">
    <property type="entry name" value="PGBD-like"/>
    <property type="match status" value="2"/>
</dbReference>
<dbReference type="Gene3D" id="1.10.101.10">
    <property type="entry name" value="PGBD-like superfamily/PGBD"/>
    <property type="match status" value="2"/>
</dbReference>
<evidence type="ECO:0000256" key="5">
    <source>
        <dbReference type="SAM" id="MobiDB-lite"/>
    </source>
</evidence>
<evidence type="ECO:0000256" key="2">
    <source>
        <dbReference type="ARBA" id="ARBA00022670"/>
    </source>
</evidence>
<evidence type="ECO:0000313" key="7">
    <source>
        <dbReference type="EMBL" id="MBP1967916.1"/>
    </source>
</evidence>
<organism evidence="7 8">
    <name type="scientific">Virgibacillus natechei</name>
    <dbReference type="NCBI Taxonomy" id="1216297"/>
    <lineage>
        <taxon>Bacteria</taxon>
        <taxon>Bacillati</taxon>
        <taxon>Bacillota</taxon>
        <taxon>Bacilli</taxon>
        <taxon>Bacillales</taxon>
        <taxon>Bacillaceae</taxon>
        <taxon>Virgibacillus</taxon>
    </lineage>
</organism>
<comment type="caution">
    <text evidence="7">The sequence shown here is derived from an EMBL/GenBank/DDBJ whole genome shotgun (WGS) entry which is preliminary data.</text>
</comment>
<accession>A0ABS4IBS6</accession>
<keyword evidence="4" id="KW-0788">Thiol protease</keyword>
<dbReference type="RefSeq" id="WP_209461169.1">
    <property type="nucleotide sequence ID" value="NZ_CP110224.1"/>
</dbReference>
<dbReference type="InterPro" id="IPR038765">
    <property type="entry name" value="Papain-like_cys_pep_sf"/>
</dbReference>
<dbReference type="InterPro" id="IPR036366">
    <property type="entry name" value="PGBDSf"/>
</dbReference>
<keyword evidence="3 7" id="KW-0378">Hydrolase</keyword>
<sequence>MINGTVEHVVKNSLLYSYVLAQPFVAYVEASPAIQNKILLESEQLQYGQHGESVRVLQQKLNKLSYYDDEVDGDYGLLTEHALKKFQEDNSVIIDGQADKETLYALINVELKQYLDTIDKLSETIYPGMHSDDVKVVQKALEYFGYYEGEIDGIYGPLTTKALEITEEEHDIELTEEITQEDLEALYGTAVTEEQEDEVEEESEVEEMEEETETNEGVNEIDKDIEEEKNVKEEDEETKEKEIKKAEVKGANGNNVVQDARSLIGTPYEWGGDTPSGFDCSGFIQYIFEQQDITLPRTVSETWNFAQSVDRPSVGDLVFFETYQPGPSHMGVYIGDGKFIHAGSTNGVEVSELGSSYWESKYIGAKRI</sequence>
<keyword evidence="2" id="KW-0645">Protease</keyword>
<dbReference type="Gene3D" id="3.90.1720.10">
    <property type="entry name" value="endopeptidase domain like (from Nostoc punctiforme)"/>
    <property type="match status" value="1"/>
</dbReference>
<evidence type="ECO:0000259" key="6">
    <source>
        <dbReference type="PROSITE" id="PS51935"/>
    </source>
</evidence>
<feature type="compositionally biased region" description="Acidic residues" evidence="5">
    <location>
        <begin position="193"/>
        <end position="214"/>
    </location>
</feature>
<dbReference type="GO" id="GO:0016787">
    <property type="term" value="F:hydrolase activity"/>
    <property type="evidence" value="ECO:0007669"/>
    <property type="project" value="UniProtKB-KW"/>
</dbReference>
<protein>
    <submittedName>
        <fullName evidence="7">Cell wall-associated NlpC family hydrolase</fullName>
    </submittedName>
</protein>
<dbReference type="InterPro" id="IPR000064">
    <property type="entry name" value="NLP_P60_dom"/>
</dbReference>
<evidence type="ECO:0000313" key="8">
    <source>
        <dbReference type="Proteomes" id="UP001519345"/>
    </source>
</evidence>
<proteinExistence type="inferred from homology"/>
<evidence type="ECO:0000256" key="1">
    <source>
        <dbReference type="ARBA" id="ARBA00007074"/>
    </source>
</evidence>
<dbReference type="InterPro" id="IPR002477">
    <property type="entry name" value="Peptidoglycan-bd-like"/>
</dbReference>
<keyword evidence="8" id="KW-1185">Reference proteome</keyword>
<evidence type="ECO:0000256" key="4">
    <source>
        <dbReference type="ARBA" id="ARBA00022807"/>
    </source>
</evidence>
<dbReference type="InterPro" id="IPR051202">
    <property type="entry name" value="Peptidase_C40"/>
</dbReference>
<dbReference type="EMBL" id="JAGGKX010000001">
    <property type="protein sequence ID" value="MBP1967916.1"/>
    <property type="molecule type" value="Genomic_DNA"/>
</dbReference>
<reference evidence="7 8" key="1">
    <citation type="submission" date="2021-03" db="EMBL/GenBank/DDBJ databases">
        <title>Genomic Encyclopedia of Type Strains, Phase IV (KMG-IV): sequencing the most valuable type-strain genomes for metagenomic binning, comparative biology and taxonomic classification.</title>
        <authorList>
            <person name="Goeker M."/>
        </authorList>
    </citation>
    <scope>NUCLEOTIDE SEQUENCE [LARGE SCALE GENOMIC DNA]</scope>
    <source>
        <strain evidence="7 8">DSM 25609</strain>
    </source>
</reference>
<dbReference type="Pfam" id="PF01471">
    <property type="entry name" value="PG_binding_1"/>
    <property type="match status" value="2"/>
</dbReference>
<name>A0ABS4IBS6_9BACI</name>
<evidence type="ECO:0000256" key="3">
    <source>
        <dbReference type="ARBA" id="ARBA00022801"/>
    </source>
</evidence>
<dbReference type="Proteomes" id="UP001519345">
    <property type="component" value="Unassembled WGS sequence"/>
</dbReference>
<feature type="domain" description="NlpC/P60" evidence="6">
    <location>
        <begin position="250"/>
        <end position="368"/>
    </location>
</feature>
<gene>
    <name evidence="7" type="ORF">J2Z83_000008</name>
</gene>
<dbReference type="InterPro" id="IPR036365">
    <property type="entry name" value="PGBD-like_sf"/>
</dbReference>
<dbReference type="PROSITE" id="PS51935">
    <property type="entry name" value="NLPC_P60"/>
    <property type="match status" value="1"/>
</dbReference>